<evidence type="ECO:0000313" key="4">
    <source>
        <dbReference type="Proteomes" id="UP000504630"/>
    </source>
</evidence>
<name>A0A6J2R5I4_COTGO</name>
<feature type="compositionally biased region" description="Basic and acidic residues" evidence="1">
    <location>
        <begin position="159"/>
        <end position="172"/>
    </location>
</feature>
<feature type="region of interest" description="Disordered" evidence="1">
    <location>
        <begin position="40"/>
        <end position="272"/>
    </location>
</feature>
<dbReference type="GeneID" id="115019332"/>
<accession>A0A6J2R5I4</accession>
<evidence type="ECO:0000256" key="2">
    <source>
        <dbReference type="SAM" id="Phobius"/>
    </source>
</evidence>
<dbReference type="AlphaFoldDB" id="A0A6J2R5I4"/>
<evidence type="ECO:0000256" key="3">
    <source>
        <dbReference type="SAM" id="SignalP"/>
    </source>
</evidence>
<feature type="compositionally biased region" description="Acidic residues" evidence="1">
    <location>
        <begin position="242"/>
        <end position="251"/>
    </location>
</feature>
<dbReference type="CTD" id="101174211"/>
<protein>
    <submittedName>
        <fullName evidence="5">Keratinocyte-associated transmembrane protein 2</fullName>
    </submittedName>
</protein>
<evidence type="ECO:0000256" key="1">
    <source>
        <dbReference type="SAM" id="MobiDB-lite"/>
    </source>
</evidence>
<feature type="compositionally biased region" description="Low complexity" evidence="1">
    <location>
        <begin position="52"/>
        <end position="62"/>
    </location>
</feature>
<keyword evidence="4" id="KW-1185">Reference proteome</keyword>
<dbReference type="Proteomes" id="UP000504630">
    <property type="component" value="Chromosome 14"/>
</dbReference>
<feature type="chain" id="PRO_5026894833" evidence="3">
    <location>
        <begin position="32"/>
        <end position="366"/>
    </location>
</feature>
<feature type="compositionally biased region" description="Polar residues" evidence="1">
    <location>
        <begin position="40"/>
        <end position="51"/>
    </location>
</feature>
<proteinExistence type="predicted"/>
<evidence type="ECO:0000313" key="5">
    <source>
        <dbReference type="RefSeq" id="XP_029304702.1"/>
    </source>
</evidence>
<dbReference type="KEGG" id="cgob:115019332"/>
<gene>
    <name evidence="5" type="primary">c14h5orf15</name>
</gene>
<dbReference type="PANTHER" id="PTHR16502:SF0">
    <property type="entry name" value="KERATINOCYTE-ASSOCIATED TRANSMEMBRANE PROTEIN 2"/>
    <property type="match status" value="1"/>
</dbReference>
<reference evidence="5" key="1">
    <citation type="submission" date="2025-08" db="UniProtKB">
        <authorList>
            <consortium name="RefSeq"/>
        </authorList>
    </citation>
    <scope>IDENTIFICATION</scope>
</reference>
<feature type="transmembrane region" description="Helical" evidence="2">
    <location>
        <begin position="299"/>
        <end position="317"/>
    </location>
</feature>
<dbReference type="RefSeq" id="XP_029304702.1">
    <property type="nucleotide sequence ID" value="XM_029448842.1"/>
</dbReference>
<dbReference type="InterPro" id="IPR037645">
    <property type="entry name" value="KCT2"/>
</dbReference>
<sequence length="366" mass="40210">MATCRKMGRSRGYICALSLVIFLQPLASGLGLPLQEVTATKAPSQENQKGNTSQSLTSTTLSKKAGDQEPSPSQQHLENPAAPAGNDSTTTTTKKEAPKENPTTTKNEAPKENSTTTKKEAPKENSTTAINPKTSNVHGDLQSVTIFDTSDKTLQPETVSKEDPITEGKETTDEPAASEAAPASSPEVPTTSVKVPVPVKPVTEEQEAPVSDSKPSNALNIPYPDLLQTTDKGPLPIGLDNYTDEDEDDATYGDVYENNNNNNDDLKDQPVNRLQSDGTEVTRYKGADSYNTEDEDSHFFFHLVILAFLVAIVYITYHNKRKIFLLVQSRRWKDGLCSRNTVEYHRLDQNVNEAMPSLKMTRDYVF</sequence>
<keyword evidence="2 5" id="KW-0812">Transmembrane</keyword>
<dbReference type="PANTHER" id="PTHR16502">
    <property type="entry name" value="KERATINOCYTE-ASSOCIATED TRANSMEMBRANE PROTEIN 2"/>
    <property type="match status" value="1"/>
</dbReference>
<keyword evidence="3" id="KW-0732">Signal</keyword>
<dbReference type="OrthoDB" id="5846619at2759"/>
<dbReference type="Pfam" id="PF17818">
    <property type="entry name" value="KCT2"/>
    <property type="match status" value="1"/>
</dbReference>
<organism evidence="4 5">
    <name type="scientific">Cottoperca gobio</name>
    <name type="common">Frogmouth</name>
    <name type="synonym">Aphritis gobio</name>
    <dbReference type="NCBI Taxonomy" id="56716"/>
    <lineage>
        <taxon>Eukaryota</taxon>
        <taxon>Metazoa</taxon>
        <taxon>Chordata</taxon>
        <taxon>Craniata</taxon>
        <taxon>Vertebrata</taxon>
        <taxon>Euteleostomi</taxon>
        <taxon>Actinopterygii</taxon>
        <taxon>Neopterygii</taxon>
        <taxon>Teleostei</taxon>
        <taxon>Neoteleostei</taxon>
        <taxon>Acanthomorphata</taxon>
        <taxon>Eupercaria</taxon>
        <taxon>Perciformes</taxon>
        <taxon>Notothenioidei</taxon>
        <taxon>Bovichtidae</taxon>
        <taxon>Cottoperca</taxon>
    </lineage>
</organism>
<feature type="compositionally biased region" description="Low complexity" evidence="1">
    <location>
        <begin position="174"/>
        <end position="201"/>
    </location>
</feature>
<keyword evidence="2" id="KW-0472">Membrane</keyword>
<dbReference type="InParanoid" id="A0A6J2R5I4"/>
<feature type="signal peptide" evidence="3">
    <location>
        <begin position="1"/>
        <end position="31"/>
    </location>
</feature>
<feature type="compositionally biased region" description="Polar residues" evidence="1">
    <location>
        <begin position="124"/>
        <end position="158"/>
    </location>
</feature>
<keyword evidence="2" id="KW-1133">Transmembrane helix</keyword>